<reference evidence="1 2" key="1">
    <citation type="journal article" date="2019" name="Nat. Ecol. Evol.">
        <title>Megaphylogeny resolves global patterns of mushroom evolution.</title>
        <authorList>
            <person name="Varga T."/>
            <person name="Krizsan K."/>
            <person name="Foldi C."/>
            <person name="Dima B."/>
            <person name="Sanchez-Garcia M."/>
            <person name="Sanchez-Ramirez S."/>
            <person name="Szollosi G.J."/>
            <person name="Szarkandi J.G."/>
            <person name="Papp V."/>
            <person name="Albert L."/>
            <person name="Andreopoulos W."/>
            <person name="Angelini C."/>
            <person name="Antonin V."/>
            <person name="Barry K.W."/>
            <person name="Bougher N.L."/>
            <person name="Buchanan P."/>
            <person name="Buyck B."/>
            <person name="Bense V."/>
            <person name="Catcheside P."/>
            <person name="Chovatia M."/>
            <person name="Cooper J."/>
            <person name="Damon W."/>
            <person name="Desjardin D."/>
            <person name="Finy P."/>
            <person name="Geml J."/>
            <person name="Haridas S."/>
            <person name="Hughes K."/>
            <person name="Justo A."/>
            <person name="Karasinski D."/>
            <person name="Kautmanova I."/>
            <person name="Kiss B."/>
            <person name="Kocsube S."/>
            <person name="Kotiranta H."/>
            <person name="LaButti K.M."/>
            <person name="Lechner B.E."/>
            <person name="Liimatainen K."/>
            <person name="Lipzen A."/>
            <person name="Lukacs Z."/>
            <person name="Mihaltcheva S."/>
            <person name="Morgado L.N."/>
            <person name="Niskanen T."/>
            <person name="Noordeloos M.E."/>
            <person name="Ohm R.A."/>
            <person name="Ortiz-Santana B."/>
            <person name="Ovrebo C."/>
            <person name="Racz N."/>
            <person name="Riley R."/>
            <person name="Savchenko A."/>
            <person name="Shiryaev A."/>
            <person name="Soop K."/>
            <person name="Spirin V."/>
            <person name="Szebenyi C."/>
            <person name="Tomsovsky M."/>
            <person name="Tulloss R.E."/>
            <person name="Uehling J."/>
            <person name="Grigoriev I.V."/>
            <person name="Vagvolgyi C."/>
            <person name="Papp T."/>
            <person name="Martin F.M."/>
            <person name="Miettinen O."/>
            <person name="Hibbett D.S."/>
            <person name="Nagy L.G."/>
        </authorList>
    </citation>
    <scope>NUCLEOTIDE SEQUENCE [LARGE SCALE GENOMIC DNA]</scope>
    <source>
        <strain evidence="1 2">NL-1719</strain>
    </source>
</reference>
<sequence length="244" mass="27425">MRQRGDKTRQRRRRCRRDKTATTQTRRDETRRQRRRNETDDNADETRRTTQGTGRDNADEARRTRGDRQCRRDGKGWNEVSRGVLMVGVTVSAKKKPNNAQRGNQGAEGGVRTPREAARLGGGTGKRRGGMESARCGCRPEQNKKKLAAVGRGGRRETGQRKRGWDGGEHIPEKKNAHKGHEGRGTHPKCWVLDDDRRRRRRRTGGDDGGDGTGRRGGRNGGGGREGKEGRERQGERAEIEKTA</sequence>
<dbReference type="EMBL" id="ML209739">
    <property type="protein sequence ID" value="TFK58015.1"/>
    <property type="molecule type" value="Genomic_DNA"/>
</dbReference>
<accession>A0ACD2ZX90</accession>
<name>A0ACD2ZX90_9AGAR</name>
<organism evidence="1 2">
    <name type="scientific">Pluteus cervinus</name>
    <dbReference type="NCBI Taxonomy" id="181527"/>
    <lineage>
        <taxon>Eukaryota</taxon>
        <taxon>Fungi</taxon>
        <taxon>Dikarya</taxon>
        <taxon>Basidiomycota</taxon>
        <taxon>Agaricomycotina</taxon>
        <taxon>Agaricomycetes</taxon>
        <taxon>Agaricomycetidae</taxon>
        <taxon>Agaricales</taxon>
        <taxon>Pluteineae</taxon>
        <taxon>Pluteaceae</taxon>
        <taxon>Pluteus</taxon>
    </lineage>
</organism>
<evidence type="ECO:0000313" key="2">
    <source>
        <dbReference type="Proteomes" id="UP000308600"/>
    </source>
</evidence>
<gene>
    <name evidence="1" type="ORF">BDN72DRAFT_866290</name>
</gene>
<keyword evidence="2" id="KW-1185">Reference proteome</keyword>
<dbReference type="Proteomes" id="UP000308600">
    <property type="component" value="Unassembled WGS sequence"/>
</dbReference>
<evidence type="ECO:0000313" key="1">
    <source>
        <dbReference type="EMBL" id="TFK58015.1"/>
    </source>
</evidence>
<proteinExistence type="predicted"/>
<protein>
    <submittedName>
        <fullName evidence="1">Uncharacterized protein</fullName>
    </submittedName>
</protein>